<dbReference type="InterPro" id="IPR008334">
    <property type="entry name" value="5'-Nucleotdase_C"/>
</dbReference>
<dbReference type="SUPFAM" id="SSF56300">
    <property type="entry name" value="Metallo-dependent phosphatases"/>
    <property type="match status" value="1"/>
</dbReference>
<dbReference type="EMBL" id="JBBAXC010000010">
    <property type="protein sequence ID" value="MEI5908031.1"/>
    <property type="molecule type" value="Genomic_DNA"/>
</dbReference>
<dbReference type="PRINTS" id="PR01607">
    <property type="entry name" value="APYRASEFAMLY"/>
</dbReference>
<dbReference type="PANTHER" id="PTHR11575:SF24">
    <property type="entry name" value="5'-NUCLEOTIDASE"/>
    <property type="match status" value="1"/>
</dbReference>
<evidence type="ECO:0000259" key="3">
    <source>
        <dbReference type="Pfam" id="PF00149"/>
    </source>
</evidence>
<comment type="caution">
    <text evidence="5">The sequence shown here is derived from an EMBL/GenBank/DDBJ whole genome shotgun (WGS) entry which is preliminary data.</text>
</comment>
<accession>A0ABU8HF93</accession>
<dbReference type="InterPro" id="IPR004843">
    <property type="entry name" value="Calcineurin-like_PHP"/>
</dbReference>
<dbReference type="InterPro" id="IPR029052">
    <property type="entry name" value="Metallo-depent_PP-like"/>
</dbReference>
<evidence type="ECO:0000259" key="4">
    <source>
        <dbReference type="Pfam" id="PF02872"/>
    </source>
</evidence>
<dbReference type="Proteomes" id="UP001312865">
    <property type="component" value="Unassembled WGS sequence"/>
</dbReference>
<dbReference type="InterPro" id="IPR036907">
    <property type="entry name" value="5'-Nucleotdase_C_sf"/>
</dbReference>
<feature type="domain" description="Calcineurin-like phosphoesterase" evidence="3">
    <location>
        <begin position="6"/>
        <end position="208"/>
    </location>
</feature>
<dbReference type="Gene3D" id="3.90.780.10">
    <property type="entry name" value="5'-Nucleotidase, C-terminal domain"/>
    <property type="match status" value="1"/>
</dbReference>
<dbReference type="Pfam" id="PF02872">
    <property type="entry name" value="5_nucleotid_C"/>
    <property type="match status" value="1"/>
</dbReference>
<dbReference type="PANTHER" id="PTHR11575">
    <property type="entry name" value="5'-NUCLEOTIDASE-RELATED"/>
    <property type="match status" value="1"/>
</dbReference>
<reference evidence="5 6" key="1">
    <citation type="journal article" date="2018" name="J. Microbiol.">
        <title>Bacillus spongiae sp. nov., isolated from sponge of Jeju Island.</title>
        <authorList>
            <person name="Lee G.E."/>
            <person name="Im W.T."/>
            <person name="Park J.S."/>
        </authorList>
    </citation>
    <scope>NUCLEOTIDE SEQUENCE [LARGE SCALE GENOMIC DNA]</scope>
    <source>
        <strain evidence="5 6">135PIL107-10</strain>
    </source>
</reference>
<dbReference type="GO" id="GO:0016787">
    <property type="term" value="F:hydrolase activity"/>
    <property type="evidence" value="ECO:0007669"/>
    <property type="project" value="UniProtKB-KW"/>
</dbReference>
<dbReference type="RefSeq" id="WP_336587472.1">
    <property type="nucleotide sequence ID" value="NZ_JBBAXC010000010.1"/>
</dbReference>
<name>A0ABU8HF93_9BACI</name>
<proteinExistence type="inferred from homology"/>
<keyword evidence="6" id="KW-1185">Reference proteome</keyword>
<keyword evidence="2" id="KW-0547">Nucleotide-binding</keyword>
<dbReference type="SUPFAM" id="SSF55816">
    <property type="entry name" value="5'-nucleotidase (syn. UDP-sugar hydrolase), C-terminal domain"/>
    <property type="match status" value="1"/>
</dbReference>
<sequence>MKKTLTIIHTNDLHGNYEQLLRQSAYIKNRISELKAQNESYLLLDGGDHLDMSINECLATNGDMHLDMLADVGYHAMSVGNNELLRSTPALIRELSLKSKVPWLLLNLVENDGNIIGGMKESLLVTLTNDVKVGLFGATDQFGNVYENKHDFRNRDTVTSIKKTVADLKQKGADIIVFLSHLGYDADVKIAKEVSGLVDVIVGAHTHTVLESPVEESGVIIVQAGSYGQYVGELRLILDIENSSNKIEGYEGNLSEIKLESDIDPSMEAILEKGRMETNEFLSEVLTVKDTPLLHKDVIQLMAEAVRDHWNAEIGLMYGGAAVAGLQSGNVTKGDVLNICKSMHSPVLIELKGEQILGLIKDSYKEEVSSKLVYGNGFRPHGIPIGSLAFSGINWDYQDGVLSNVTVNRERLKEEKVYKIGTGTPMLYDEVCGYSSVKGNKLLDVGKTEMVKDVFISFLKKTNRELNPV</sequence>
<dbReference type="Gene3D" id="3.60.21.10">
    <property type="match status" value="1"/>
</dbReference>
<dbReference type="CDD" id="cd00845">
    <property type="entry name" value="MPP_UshA_N_like"/>
    <property type="match status" value="1"/>
</dbReference>
<feature type="domain" description="5'-Nucleotidase C-terminal" evidence="4">
    <location>
        <begin position="297"/>
        <end position="420"/>
    </location>
</feature>
<evidence type="ECO:0000256" key="1">
    <source>
        <dbReference type="ARBA" id="ARBA00022729"/>
    </source>
</evidence>
<comment type="similarity">
    <text evidence="2">Belongs to the 5'-nucleotidase family.</text>
</comment>
<keyword evidence="2 5" id="KW-0378">Hydrolase</keyword>
<dbReference type="Pfam" id="PF00149">
    <property type="entry name" value="Metallophos"/>
    <property type="match status" value="1"/>
</dbReference>
<keyword evidence="1" id="KW-0732">Signal</keyword>
<organism evidence="5 6">
    <name type="scientific">Bacillus spongiae</name>
    <dbReference type="NCBI Taxonomy" id="2683610"/>
    <lineage>
        <taxon>Bacteria</taxon>
        <taxon>Bacillati</taxon>
        <taxon>Bacillota</taxon>
        <taxon>Bacilli</taxon>
        <taxon>Bacillales</taxon>
        <taxon>Bacillaceae</taxon>
        <taxon>Bacillus</taxon>
    </lineage>
</organism>
<evidence type="ECO:0000313" key="5">
    <source>
        <dbReference type="EMBL" id="MEI5908031.1"/>
    </source>
</evidence>
<protein>
    <submittedName>
        <fullName evidence="5">Bifunctional UDP-sugar hydrolase/5'-nucleotidase</fullName>
    </submittedName>
</protein>
<evidence type="ECO:0000256" key="2">
    <source>
        <dbReference type="RuleBase" id="RU362119"/>
    </source>
</evidence>
<dbReference type="InterPro" id="IPR006179">
    <property type="entry name" value="5_nucleotidase/apyrase"/>
</dbReference>
<gene>
    <name evidence="5" type="ORF">WAK64_13300</name>
</gene>
<evidence type="ECO:0000313" key="6">
    <source>
        <dbReference type="Proteomes" id="UP001312865"/>
    </source>
</evidence>